<dbReference type="InterPro" id="IPR005829">
    <property type="entry name" value="Sugar_transporter_CS"/>
</dbReference>
<dbReference type="Proteomes" id="UP000178912">
    <property type="component" value="Unassembled WGS sequence"/>
</dbReference>
<gene>
    <name evidence="8" type="ORF">RAG0_16778</name>
</gene>
<keyword evidence="3 6" id="KW-0812">Transmembrane</keyword>
<comment type="similarity">
    <text evidence="2">Belongs to the major facilitator superfamily. Sugar transporter (TC 2.A.1.1) family.</text>
</comment>
<feature type="transmembrane region" description="Helical" evidence="6">
    <location>
        <begin position="154"/>
        <end position="171"/>
    </location>
</feature>
<feature type="transmembrane region" description="Helical" evidence="6">
    <location>
        <begin position="277"/>
        <end position="298"/>
    </location>
</feature>
<dbReference type="AlphaFoldDB" id="A0A1E1LRV4"/>
<name>A0A1E1LRV4_9HELO</name>
<dbReference type="InterPro" id="IPR050360">
    <property type="entry name" value="MFS_Sugar_Transporters"/>
</dbReference>
<organism evidence="8 9">
    <name type="scientific">Rhynchosporium agropyri</name>
    <dbReference type="NCBI Taxonomy" id="914238"/>
    <lineage>
        <taxon>Eukaryota</taxon>
        <taxon>Fungi</taxon>
        <taxon>Dikarya</taxon>
        <taxon>Ascomycota</taxon>
        <taxon>Pezizomycotina</taxon>
        <taxon>Leotiomycetes</taxon>
        <taxon>Helotiales</taxon>
        <taxon>Ploettnerulaceae</taxon>
        <taxon>Rhynchosporium</taxon>
    </lineage>
</organism>
<dbReference type="EMBL" id="FJUX01000181">
    <property type="protein sequence ID" value="CZT13217.1"/>
    <property type="molecule type" value="Genomic_DNA"/>
</dbReference>
<dbReference type="PANTHER" id="PTHR48022:SF10">
    <property type="entry name" value="MAJOR FACILITATOR SUPERFAMILY (MFS) PROFILE DOMAIN-CONTAINING PROTEIN"/>
    <property type="match status" value="1"/>
</dbReference>
<evidence type="ECO:0000313" key="9">
    <source>
        <dbReference type="Proteomes" id="UP000178912"/>
    </source>
</evidence>
<feature type="transmembrane region" description="Helical" evidence="6">
    <location>
        <begin position="183"/>
        <end position="206"/>
    </location>
</feature>
<dbReference type="InterPro" id="IPR020846">
    <property type="entry name" value="MFS_dom"/>
</dbReference>
<dbReference type="Gene3D" id="1.20.1250.20">
    <property type="entry name" value="MFS general substrate transporter like domains"/>
    <property type="match status" value="1"/>
</dbReference>
<evidence type="ECO:0000256" key="6">
    <source>
        <dbReference type="SAM" id="Phobius"/>
    </source>
</evidence>
<evidence type="ECO:0000256" key="2">
    <source>
        <dbReference type="ARBA" id="ARBA00010992"/>
    </source>
</evidence>
<dbReference type="SUPFAM" id="SSF103473">
    <property type="entry name" value="MFS general substrate transporter"/>
    <property type="match status" value="1"/>
</dbReference>
<protein>
    <recommendedName>
        <fullName evidence="7">Major facilitator superfamily (MFS) profile domain-containing protein</fullName>
    </recommendedName>
</protein>
<feature type="transmembrane region" description="Helical" evidence="6">
    <location>
        <begin position="375"/>
        <end position="398"/>
    </location>
</feature>
<feature type="transmembrane region" description="Helical" evidence="6">
    <location>
        <begin position="446"/>
        <end position="464"/>
    </location>
</feature>
<dbReference type="PROSITE" id="PS00217">
    <property type="entry name" value="SUGAR_TRANSPORT_2"/>
    <property type="match status" value="1"/>
</dbReference>
<dbReference type="InterPro" id="IPR036259">
    <property type="entry name" value="MFS_trans_sf"/>
</dbReference>
<feature type="transmembrane region" description="Helical" evidence="6">
    <location>
        <begin position="410"/>
        <end position="434"/>
    </location>
</feature>
<feature type="transmembrane region" description="Helical" evidence="6">
    <location>
        <begin position="344"/>
        <end position="363"/>
    </location>
</feature>
<dbReference type="GO" id="GO:0016020">
    <property type="term" value="C:membrane"/>
    <property type="evidence" value="ECO:0007669"/>
    <property type="project" value="UniProtKB-SubCell"/>
</dbReference>
<dbReference type="InterPro" id="IPR005828">
    <property type="entry name" value="MFS_sugar_transport-like"/>
</dbReference>
<dbReference type="Pfam" id="PF00083">
    <property type="entry name" value="Sugar_tr"/>
    <property type="match status" value="1"/>
</dbReference>
<feature type="transmembrane region" description="Helical" evidence="6">
    <location>
        <begin position="68"/>
        <end position="85"/>
    </location>
</feature>
<dbReference type="GO" id="GO:0005351">
    <property type="term" value="F:carbohydrate:proton symporter activity"/>
    <property type="evidence" value="ECO:0007669"/>
    <property type="project" value="TreeGrafter"/>
</dbReference>
<feature type="transmembrane region" description="Helical" evidence="6">
    <location>
        <begin position="318"/>
        <end position="335"/>
    </location>
</feature>
<keyword evidence="5 6" id="KW-0472">Membrane</keyword>
<keyword evidence="4 6" id="KW-1133">Transmembrane helix</keyword>
<dbReference type="PANTHER" id="PTHR48022">
    <property type="entry name" value="PLASTIDIC GLUCOSE TRANSPORTER 4"/>
    <property type="match status" value="1"/>
</dbReference>
<feature type="domain" description="Major facilitator superfamily (MFS) profile" evidence="7">
    <location>
        <begin position="17"/>
        <end position="468"/>
    </location>
</feature>
<evidence type="ECO:0000256" key="4">
    <source>
        <dbReference type="ARBA" id="ARBA00022989"/>
    </source>
</evidence>
<evidence type="ECO:0000256" key="3">
    <source>
        <dbReference type="ARBA" id="ARBA00022692"/>
    </source>
</evidence>
<comment type="subcellular location">
    <subcellularLocation>
        <location evidence="1">Membrane</location>
        <topology evidence="1">Multi-pass membrane protein</topology>
    </subcellularLocation>
</comment>
<dbReference type="PROSITE" id="PS50850">
    <property type="entry name" value="MFS"/>
    <property type="match status" value="1"/>
</dbReference>
<keyword evidence="9" id="KW-1185">Reference proteome</keyword>
<evidence type="ECO:0000313" key="8">
    <source>
        <dbReference type="EMBL" id="CZT13217.1"/>
    </source>
</evidence>
<proteinExistence type="inferred from homology"/>
<sequence length="500" mass="55420">MKNTPQTQRVNLRSVLTYLTLSLAHTQVGFSTTSISGFQAMHGFLAAYGHPDHISKTGYNMGVTPQQLAASFVNFGSMLGILASVPLRRFLSRRHGLWFACVVSVVGSGLQLKPSNVAGLYARRCVIGISNGLFVSFAKVYAVESSPVRYKRGVLRGFMAWMSAGSLLGAVTNNFTKGIKTSWAYKIPLTCHITIPAVLVVLLLWVPESPGWLVERGKMNEARGELAKFSNDGSLPDVIDKKLLDIGLTVDKNREKTKGLGSQYIEVWKIEHRKRTLLCLALIMSNSTSGIWLMLSYGTVMFQLAGIEPTRQAFHASIYNNLANLLGSVLGLRLLRTSIRRRSMMIIGQFIPATCMLGIAISFTMSPDDRWTKDIILVLIIAHGFFYYAFSAAVAMPLCEEFVGEECKRVSVRFGMSVNYVLAWLISFTMPYFINPRELNWGPKVACIWAASNFVTGIFFYFFLPESKSSLAQPMMCIFATQKSVSMLETQASVSINPSH</sequence>
<accession>A0A1E1LRV4</accession>
<dbReference type="OrthoDB" id="6612291at2759"/>
<evidence type="ECO:0000259" key="7">
    <source>
        <dbReference type="PROSITE" id="PS50850"/>
    </source>
</evidence>
<reference evidence="9" key="1">
    <citation type="submission" date="2016-03" db="EMBL/GenBank/DDBJ databases">
        <authorList>
            <person name="Guldener U."/>
        </authorList>
    </citation>
    <scope>NUCLEOTIDE SEQUENCE [LARGE SCALE GENOMIC DNA]</scope>
    <source>
        <strain evidence="9">04CH-RAC-A.6.1</strain>
    </source>
</reference>
<evidence type="ECO:0000256" key="1">
    <source>
        <dbReference type="ARBA" id="ARBA00004141"/>
    </source>
</evidence>
<evidence type="ECO:0000256" key="5">
    <source>
        <dbReference type="ARBA" id="ARBA00023136"/>
    </source>
</evidence>